<comment type="caution">
    <text evidence="6">The sequence shown here is derived from an EMBL/GenBank/DDBJ whole genome shotgun (WGS) entry which is preliminary data.</text>
</comment>
<name>A0A0G0FL32_9BACT</name>
<sequence length="161" mass="18927">MDKNQYLHEVAITAIIQKGNKYLIIRRSLSKKRFPGMWTVPGGKLETKDYLKLKKDTKFYWYNVLEKTLDREVWEEVGIKIKNINYLTSLATVHGDGYPSLVISCTAQYVSGKVKLQKEEVDEFAWVTLKEAKDYDLIDGIYDELLMVEKNEKEIWKRNIK</sequence>
<dbReference type="GO" id="GO:0035529">
    <property type="term" value="F:NADH pyrophosphatase activity"/>
    <property type="evidence" value="ECO:0007669"/>
    <property type="project" value="TreeGrafter"/>
</dbReference>
<feature type="domain" description="Nudix hydrolase" evidence="5">
    <location>
        <begin position="6"/>
        <end position="150"/>
    </location>
</feature>
<accession>A0A0G0FL32</accession>
<evidence type="ECO:0000313" key="6">
    <source>
        <dbReference type="EMBL" id="KKQ18527.1"/>
    </source>
</evidence>
<keyword evidence="2" id="KW-0479">Metal-binding</keyword>
<evidence type="ECO:0000256" key="2">
    <source>
        <dbReference type="ARBA" id="ARBA00022723"/>
    </source>
</evidence>
<dbReference type="GO" id="GO:0019677">
    <property type="term" value="P:NAD+ catabolic process"/>
    <property type="evidence" value="ECO:0007669"/>
    <property type="project" value="TreeGrafter"/>
</dbReference>
<dbReference type="InterPro" id="IPR050241">
    <property type="entry name" value="NAD-cap_RNA_hydrolase_NudC"/>
</dbReference>
<dbReference type="GO" id="GO:0006742">
    <property type="term" value="P:NADP+ catabolic process"/>
    <property type="evidence" value="ECO:0007669"/>
    <property type="project" value="TreeGrafter"/>
</dbReference>
<dbReference type="InterPro" id="IPR000086">
    <property type="entry name" value="NUDIX_hydrolase_dom"/>
</dbReference>
<dbReference type="Proteomes" id="UP000034508">
    <property type="component" value="Unassembled WGS sequence"/>
</dbReference>
<dbReference type="AlphaFoldDB" id="A0A0G0FL32"/>
<dbReference type="PANTHER" id="PTHR42904:SF12">
    <property type="entry name" value="ADP-RIBOSE PYROPHOSPHATASE-RELATED"/>
    <property type="match status" value="1"/>
</dbReference>
<dbReference type="EMBL" id="LBSM01000004">
    <property type="protein sequence ID" value="KKQ18527.1"/>
    <property type="molecule type" value="Genomic_DNA"/>
</dbReference>
<evidence type="ECO:0000259" key="5">
    <source>
        <dbReference type="PROSITE" id="PS51462"/>
    </source>
</evidence>
<evidence type="ECO:0000256" key="3">
    <source>
        <dbReference type="ARBA" id="ARBA00022801"/>
    </source>
</evidence>
<keyword evidence="4" id="KW-0460">Magnesium</keyword>
<comment type="cofactor">
    <cofactor evidence="1">
        <name>Mg(2+)</name>
        <dbReference type="ChEBI" id="CHEBI:18420"/>
    </cofactor>
</comment>
<evidence type="ECO:0000313" key="7">
    <source>
        <dbReference type="Proteomes" id="UP000034508"/>
    </source>
</evidence>
<proteinExistence type="predicted"/>
<keyword evidence="3" id="KW-0378">Hydrolase</keyword>
<dbReference type="PANTHER" id="PTHR42904">
    <property type="entry name" value="NUDIX HYDROLASE, NUDC SUBFAMILY"/>
    <property type="match status" value="1"/>
</dbReference>
<gene>
    <name evidence="6" type="ORF">US31_C0004G0089</name>
</gene>
<dbReference type="InterPro" id="IPR015797">
    <property type="entry name" value="NUDIX_hydrolase-like_dom_sf"/>
</dbReference>
<dbReference type="GO" id="GO:0005829">
    <property type="term" value="C:cytosol"/>
    <property type="evidence" value="ECO:0007669"/>
    <property type="project" value="TreeGrafter"/>
</dbReference>
<protein>
    <recommendedName>
        <fullName evidence="5">Nudix hydrolase domain-containing protein</fullName>
    </recommendedName>
</protein>
<dbReference type="PROSITE" id="PS51462">
    <property type="entry name" value="NUDIX"/>
    <property type="match status" value="1"/>
</dbReference>
<evidence type="ECO:0000256" key="1">
    <source>
        <dbReference type="ARBA" id="ARBA00001946"/>
    </source>
</evidence>
<organism evidence="6 7">
    <name type="scientific">Berkelbacteria bacterium GW2011_GWA1_36_9</name>
    <dbReference type="NCBI Taxonomy" id="1618331"/>
    <lineage>
        <taxon>Bacteria</taxon>
        <taxon>Candidatus Berkelbacteria</taxon>
    </lineage>
</organism>
<evidence type="ECO:0000256" key="4">
    <source>
        <dbReference type="ARBA" id="ARBA00022842"/>
    </source>
</evidence>
<dbReference type="SUPFAM" id="SSF55811">
    <property type="entry name" value="Nudix"/>
    <property type="match status" value="1"/>
</dbReference>
<reference evidence="6 7" key="1">
    <citation type="journal article" date="2015" name="Nature">
        <title>rRNA introns, odd ribosomes, and small enigmatic genomes across a large radiation of phyla.</title>
        <authorList>
            <person name="Brown C.T."/>
            <person name="Hug L.A."/>
            <person name="Thomas B.C."/>
            <person name="Sharon I."/>
            <person name="Castelle C.J."/>
            <person name="Singh A."/>
            <person name="Wilkins M.J."/>
            <person name="Williams K.H."/>
            <person name="Banfield J.F."/>
        </authorList>
    </citation>
    <scope>NUCLEOTIDE SEQUENCE [LARGE SCALE GENOMIC DNA]</scope>
</reference>
<dbReference type="GO" id="GO:0046872">
    <property type="term" value="F:metal ion binding"/>
    <property type="evidence" value="ECO:0007669"/>
    <property type="project" value="UniProtKB-KW"/>
</dbReference>
<dbReference type="Gene3D" id="3.90.79.10">
    <property type="entry name" value="Nucleoside Triphosphate Pyrophosphohydrolase"/>
    <property type="match status" value="1"/>
</dbReference>
<dbReference type="Pfam" id="PF00293">
    <property type="entry name" value="NUDIX"/>
    <property type="match status" value="1"/>
</dbReference>